<dbReference type="InterPro" id="IPR035093">
    <property type="entry name" value="RelE/ParE_toxin_dom_sf"/>
</dbReference>
<dbReference type="Pfam" id="PF05016">
    <property type="entry name" value="ParE_toxin"/>
    <property type="match status" value="1"/>
</dbReference>
<dbReference type="AlphaFoldDB" id="A0A1Y2KA07"/>
<dbReference type="EMBL" id="LVJN01000015">
    <property type="protein sequence ID" value="OSM06744.1"/>
    <property type="molecule type" value="Genomic_DNA"/>
</dbReference>
<evidence type="ECO:0000313" key="2">
    <source>
        <dbReference type="EMBL" id="OSM06744.1"/>
    </source>
</evidence>
<dbReference type="Proteomes" id="UP000194003">
    <property type="component" value="Unassembled WGS sequence"/>
</dbReference>
<accession>A0A1Y2KA07</accession>
<protein>
    <submittedName>
        <fullName evidence="2">Putative plasmid stabilization system</fullName>
    </submittedName>
</protein>
<sequence>MESDEPFLFAIYLHHANIVCMFTITYSKQAARALTRMPANERKRVRGKIREYATNPDQQANNVKKLQGREGYRLRVGNWRVIFTQDGRVMAIHEIGARGGVY</sequence>
<dbReference type="PANTHER" id="PTHR38813:SF1">
    <property type="entry name" value="TOXIN RELE1-RELATED"/>
    <property type="match status" value="1"/>
</dbReference>
<evidence type="ECO:0000256" key="1">
    <source>
        <dbReference type="ARBA" id="ARBA00022649"/>
    </source>
</evidence>
<reference evidence="2 3" key="1">
    <citation type="journal article" date="2016" name="BMC Genomics">
        <title>Combined genomic and structural analyses of a cultured magnetotactic bacterium reveals its niche adaptation to a dynamic environment.</title>
        <authorList>
            <person name="Araujo A.C."/>
            <person name="Morillo V."/>
            <person name="Cypriano J."/>
            <person name="Teixeira L.C."/>
            <person name="Leao P."/>
            <person name="Lyra S."/>
            <person name="Almeida L.G."/>
            <person name="Bazylinski D.A."/>
            <person name="Vasconcellos A.T."/>
            <person name="Abreu F."/>
            <person name="Lins U."/>
        </authorList>
    </citation>
    <scope>NUCLEOTIDE SEQUENCE [LARGE SCALE GENOMIC DNA]</scope>
    <source>
        <strain evidence="2 3">IT-1</strain>
    </source>
</reference>
<keyword evidence="3" id="KW-1185">Reference proteome</keyword>
<dbReference type="STRING" id="1434232.MAIT1_00403"/>
<dbReference type="InterPro" id="IPR052747">
    <property type="entry name" value="TA_system_RelE_toxin"/>
</dbReference>
<proteinExistence type="predicted"/>
<evidence type="ECO:0000313" key="3">
    <source>
        <dbReference type="Proteomes" id="UP000194003"/>
    </source>
</evidence>
<organism evidence="2 3">
    <name type="scientific">Magnetofaba australis IT-1</name>
    <dbReference type="NCBI Taxonomy" id="1434232"/>
    <lineage>
        <taxon>Bacteria</taxon>
        <taxon>Pseudomonadati</taxon>
        <taxon>Pseudomonadota</taxon>
        <taxon>Magnetococcia</taxon>
        <taxon>Magnetococcales</taxon>
        <taxon>Magnetococcaceae</taxon>
        <taxon>Magnetofaba</taxon>
    </lineage>
</organism>
<dbReference type="InterPro" id="IPR007712">
    <property type="entry name" value="RelE/ParE_toxin"/>
</dbReference>
<name>A0A1Y2KA07_9PROT</name>
<dbReference type="SUPFAM" id="SSF143011">
    <property type="entry name" value="RelE-like"/>
    <property type="match status" value="1"/>
</dbReference>
<comment type="caution">
    <text evidence="2">The sequence shown here is derived from an EMBL/GenBank/DDBJ whole genome shotgun (WGS) entry which is preliminary data.</text>
</comment>
<dbReference type="PANTHER" id="PTHR38813">
    <property type="match status" value="1"/>
</dbReference>
<dbReference type="Gene3D" id="3.30.2310.20">
    <property type="entry name" value="RelE-like"/>
    <property type="match status" value="1"/>
</dbReference>
<keyword evidence="1" id="KW-1277">Toxin-antitoxin system</keyword>
<gene>
    <name evidence="2" type="ORF">MAIT1_00403</name>
</gene>